<dbReference type="Proteomes" id="UP001196413">
    <property type="component" value="Unassembled WGS sequence"/>
</dbReference>
<dbReference type="EMBL" id="JAHQIW010006052">
    <property type="protein sequence ID" value="KAJ1367960.1"/>
    <property type="molecule type" value="Genomic_DNA"/>
</dbReference>
<feature type="domain" description="SKP1 component POZ" evidence="3">
    <location>
        <begin position="9"/>
        <end position="70"/>
    </location>
</feature>
<organism evidence="4 5">
    <name type="scientific">Parelaphostrongylus tenuis</name>
    <name type="common">Meningeal worm</name>
    <dbReference type="NCBI Taxonomy" id="148309"/>
    <lineage>
        <taxon>Eukaryota</taxon>
        <taxon>Metazoa</taxon>
        <taxon>Ecdysozoa</taxon>
        <taxon>Nematoda</taxon>
        <taxon>Chromadorea</taxon>
        <taxon>Rhabditida</taxon>
        <taxon>Rhabditina</taxon>
        <taxon>Rhabditomorpha</taxon>
        <taxon>Strongyloidea</taxon>
        <taxon>Metastrongylidae</taxon>
        <taxon>Parelaphostrongylus</taxon>
    </lineage>
</organism>
<dbReference type="Gene3D" id="3.30.710.10">
    <property type="entry name" value="Potassium Channel Kv1.1, Chain A"/>
    <property type="match status" value="1"/>
</dbReference>
<evidence type="ECO:0000256" key="2">
    <source>
        <dbReference type="ARBA" id="ARBA00022786"/>
    </source>
</evidence>
<evidence type="ECO:0000313" key="5">
    <source>
        <dbReference type="Proteomes" id="UP001196413"/>
    </source>
</evidence>
<keyword evidence="2" id="KW-0833">Ubl conjugation pathway</keyword>
<dbReference type="InterPro" id="IPR016897">
    <property type="entry name" value="SKP1"/>
</dbReference>
<dbReference type="InterPro" id="IPR001232">
    <property type="entry name" value="SKP1-like"/>
</dbReference>
<protein>
    <recommendedName>
        <fullName evidence="3">SKP1 component POZ domain-containing protein</fullName>
    </recommendedName>
</protein>
<dbReference type="InterPro" id="IPR011333">
    <property type="entry name" value="SKP1/BTB/POZ_sf"/>
</dbReference>
<keyword evidence="5" id="KW-1185">Reference proteome</keyword>
<evidence type="ECO:0000313" key="4">
    <source>
        <dbReference type="EMBL" id="KAJ1367960.1"/>
    </source>
</evidence>
<dbReference type="GO" id="GO:0006511">
    <property type="term" value="P:ubiquitin-dependent protein catabolic process"/>
    <property type="evidence" value="ECO:0007669"/>
    <property type="project" value="InterPro"/>
</dbReference>
<comment type="caution">
    <text evidence="4">The sequence shown here is derived from an EMBL/GenBank/DDBJ whole genome shotgun (WGS) entry which is preliminary data.</text>
</comment>
<reference evidence="4" key="1">
    <citation type="submission" date="2021-06" db="EMBL/GenBank/DDBJ databases">
        <title>Parelaphostrongylus tenuis whole genome reference sequence.</title>
        <authorList>
            <person name="Garwood T.J."/>
            <person name="Larsen P.A."/>
            <person name="Fountain-Jones N.M."/>
            <person name="Garbe J.R."/>
            <person name="Macchietto M.G."/>
            <person name="Kania S.A."/>
            <person name="Gerhold R.W."/>
            <person name="Richards J.E."/>
            <person name="Wolf T.M."/>
        </authorList>
    </citation>
    <scope>NUCLEOTIDE SEQUENCE</scope>
    <source>
        <strain evidence="4">MNPRO001-30</strain>
        <tissue evidence="4">Meninges</tissue>
    </source>
</reference>
<gene>
    <name evidence="4" type="ORF">KIN20_028998</name>
</gene>
<dbReference type="Pfam" id="PF03931">
    <property type="entry name" value="Skp1_POZ"/>
    <property type="match status" value="1"/>
</dbReference>
<name>A0AAD5R1L8_PARTN</name>
<sequence length="114" mass="12967">MSAEKVAALKLVTNDNEIFDVPLNVIRLSRMIYTMLQDLNLDNELNDPIPISNVSGPIMKKVLKWCTYHRGDSPGMDGLRSRKKLTDDISSCHAEFLKVDQRTFFQNNPCSQLP</sequence>
<dbReference type="PANTHER" id="PTHR11165">
    <property type="entry name" value="SKP1"/>
    <property type="match status" value="1"/>
</dbReference>
<dbReference type="InterPro" id="IPR016073">
    <property type="entry name" value="Skp1_comp_POZ"/>
</dbReference>
<accession>A0AAD5R1L8</accession>
<comment type="similarity">
    <text evidence="1">Belongs to the SKP1 family.</text>
</comment>
<evidence type="ECO:0000256" key="1">
    <source>
        <dbReference type="ARBA" id="ARBA00009993"/>
    </source>
</evidence>
<dbReference type="SMART" id="SM00512">
    <property type="entry name" value="Skp1"/>
    <property type="match status" value="1"/>
</dbReference>
<dbReference type="SUPFAM" id="SSF54695">
    <property type="entry name" value="POZ domain"/>
    <property type="match status" value="1"/>
</dbReference>
<proteinExistence type="inferred from homology"/>
<evidence type="ECO:0000259" key="3">
    <source>
        <dbReference type="Pfam" id="PF03931"/>
    </source>
</evidence>
<dbReference type="AlphaFoldDB" id="A0AAD5R1L8"/>